<feature type="transmembrane region" description="Helical" evidence="2">
    <location>
        <begin position="294"/>
        <end position="310"/>
    </location>
</feature>
<feature type="transmembrane region" description="Helical" evidence="2">
    <location>
        <begin position="49"/>
        <end position="69"/>
    </location>
</feature>
<keyword evidence="2" id="KW-0812">Transmembrane</keyword>
<dbReference type="AlphaFoldDB" id="A0A1Y6EI95"/>
<dbReference type="Pfam" id="PF17113">
    <property type="entry name" value="AmpE"/>
    <property type="match status" value="2"/>
</dbReference>
<dbReference type="GO" id="GO:0005886">
    <property type="term" value="C:plasma membrane"/>
    <property type="evidence" value="ECO:0007669"/>
    <property type="project" value="TreeGrafter"/>
</dbReference>
<keyword evidence="4" id="KW-1185">Reference proteome</keyword>
<keyword evidence="2" id="KW-0472">Membrane</keyword>
<sequence length="311" mass="34192">MQLIAVLLAFSIERVKRLSPGWHFSGYLQRWLRLSKQQDWLEKLYENPIGAVVVVLLPAIVISLVVAILDSGLVTLIISVLALLLAVACAPARSAYRDYLHAAHRDDAAALNQAATTIHQAAGLPDDHTETGPALAWLHYRHYAAVLIAYVVLGIFGALAYASLRTMQNLQTHAKDGAKSEPETVDADLDDSNDDTGDRDDDIIDAAPWQKIMFWVDWAPVRITSAGFLLVGHFSNALPVWLGSFSKPHQPAQQVFLKVAVAAEDTQPIENDANPQPGKTQEPLRLVALMKRNLLLLIVVLALLTLAGWFY</sequence>
<accession>A0A1Y6EI95</accession>
<dbReference type="Proteomes" id="UP000194450">
    <property type="component" value="Unassembled WGS sequence"/>
</dbReference>
<name>A0A1Y6EI95_9GAMM</name>
<protein>
    <submittedName>
        <fullName evidence="3">AmpE protein</fullName>
    </submittedName>
</protein>
<dbReference type="PANTHER" id="PTHR38684:SF1">
    <property type="entry name" value="PROTEIN AMPE"/>
    <property type="match status" value="1"/>
</dbReference>
<evidence type="ECO:0000313" key="3">
    <source>
        <dbReference type="EMBL" id="SMQ60901.1"/>
    </source>
</evidence>
<dbReference type="PANTHER" id="PTHR38684">
    <property type="entry name" value="PROTEIN AMPE"/>
    <property type="match status" value="1"/>
</dbReference>
<evidence type="ECO:0000256" key="2">
    <source>
        <dbReference type="SAM" id="Phobius"/>
    </source>
</evidence>
<reference evidence="4" key="1">
    <citation type="submission" date="2017-04" db="EMBL/GenBank/DDBJ databases">
        <authorList>
            <person name="Varghese N."/>
            <person name="Submissions S."/>
        </authorList>
    </citation>
    <scope>NUCLEOTIDE SEQUENCE [LARGE SCALE GENOMIC DNA]</scope>
</reference>
<dbReference type="InterPro" id="IPR052966">
    <property type="entry name" value="Beta-lactamase_Reg"/>
</dbReference>
<feature type="region of interest" description="Disordered" evidence="1">
    <location>
        <begin position="174"/>
        <end position="201"/>
    </location>
</feature>
<organism evidence="3 4">
    <name type="scientific">Pseudidiomarina planktonica</name>
    <dbReference type="NCBI Taxonomy" id="1323738"/>
    <lineage>
        <taxon>Bacteria</taxon>
        <taxon>Pseudomonadati</taxon>
        <taxon>Pseudomonadota</taxon>
        <taxon>Gammaproteobacteria</taxon>
        <taxon>Alteromonadales</taxon>
        <taxon>Idiomarinaceae</taxon>
        <taxon>Pseudidiomarina</taxon>
    </lineage>
</organism>
<dbReference type="RefSeq" id="WP_086433660.1">
    <property type="nucleotide sequence ID" value="NZ_FXWH01000001.1"/>
</dbReference>
<dbReference type="EMBL" id="FXWH01000001">
    <property type="protein sequence ID" value="SMQ60901.1"/>
    <property type="molecule type" value="Genomic_DNA"/>
</dbReference>
<dbReference type="GO" id="GO:0046677">
    <property type="term" value="P:response to antibiotic"/>
    <property type="evidence" value="ECO:0007669"/>
    <property type="project" value="TreeGrafter"/>
</dbReference>
<gene>
    <name evidence="3" type="ORF">SAMN06297229_0486</name>
</gene>
<dbReference type="OrthoDB" id="9811967at2"/>
<evidence type="ECO:0000256" key="1">
    <source>
        <dbReference type="SAM" id="MobiDB-lite"/>
    </source>
</evidence>
<feature type="transmembrane region" description="Helical" evidence="2">
    <location>
        <begin position="76"/>
        <end position="96"/>
    </location>
</feature>
<feature type="transmembrane region" description="Helical" evidence="2">
    <location>
        <begin position="143"/>
        <end position="164"/>
    </location>
</feature>
<dbReference type="InterPro" id="IPR031347">
    <property type="entry name" value="AmpE"/>
</dbReference>
<keyword evidence="2" id="KW-1133">Transmembrane helix</keyword>
<feature type="compositionally biased region" description="Acidic residues" evidence="1">
    <location>
        <begin position="183"/>
        <end position="201"/>
    </location>
</feature>
<evidence type="ECO:0000313" key="4">
    <source>
        <dbReference type="Proteomes" id="UP000194450"/>
    </source>
</evidence>
<proteinExistence type="predicted"/>